<dbReference type="PROSITE" id="PS01284">
    <property type="entry name" value="TNASE_2"/>
    <property type="match status" value="1"/>
</dbReference>
<dbReference type="PROSITE" id="PS51257">
    <property type="entry name" value="PROKAR_LIPOPROTEIN"/>
    <property type="match status" value="1"/>
</dbReference>
<dbReference type="PANTHER" id="PTHR12302:SF3">
    <property type="entry name" value="SERINE_THREONINE-PROTEIN KINASE 31"/>
    <property type="match status" value="1"/>
</dbReference>
<dbReference type="InterPro" id="IPR035437">
    <property type="entry name" value="SNase_OB-fold_sf"/>
</dbReference>
<protein>
    <submittedName>
        <fullName evidence="5">Thermonuclease family protein</fullName>
    </submittedName>
</protein>
<feature type="domain" description="TNase-like" evidence="4">
    <location>
        <begin position="33"/>
        <end position="154"/>
    </location>
</feature>
<keyword evidence="3" id="KW-0378">Hydrolase</keyword>
<dbReference type="InterPro" id="IPR002071">
    <property type="entry name" value="Thermonucl_AS"/>
</dbReference>
<keyword evidence="5" id="KW-0614">Plasmid</keyword>
<dbReference type="PROSITE" id="PS01123">
    <property type="entry name" value="TNASE_1"/>
    <property type="match status" value="1"/>
</dbReference>
<dbReference type="Pfam" id="PF00565">
    <property type="entry name" value="SNase"/>
    <property type="match status" value="1"/>
</dbReference>
<evidence type="ECO:0000256" key="3">
    <source>
        <dbReference type="ARBA" id="ARBA00022801"/>
    </source>
</evidence>
<dbReference type="EMBL" id="CP087831">
    <property type="protein sequence ID" value="UZA04801.1"/>
    <property type="molecule type" value="Genomic_DNA"/>
</dbReference>
<evidence type="ECO:0000313" key="5">
    <source>
        <dbReference type="EMBL" id="UZA04801.1"/>
    </source>
</evidence>
<evidence type="ECO:0000259" key="4">
    <source>
        <dbReference type="PROSITE" id="PS50830"/>
    </source>
</evidence>
<name>A0ABY6MEJ0_MORBO</name>
<accession>A0ABY6MEJ0</accession>
<organism evidence="5 6">
    <name type="scientific">Moraxella bovis</name>
    <dbReference type="NCBI Taxonomy" id="476"/>
    <lineage>
        <taxon>Bacteria</taxon>
        <taxon>Pseudomonadati</taxon>
        <taxon>Pseudomonadota</taxon>
        <taxon>Gammaproteobacteria</taxon>
        <taxon>Moraxellales</taxon>
        <taxon>Moraxellaceae</taxon>
        <taxon>Moraxella</taxon>
    </lineage>
</organism>
<keyword evidence="2" id="KW-0255">Endonuclease</keyword>
<reference evidence="5" key="1">
    <citation type="journal article" date="2022" name="BMC Microbiol.">
        <title>Whole genome sequencing of Moraxella bovis strains from North America reveals two genotypes with different genetic determinants.</title>
        <authorList>
            <person name="Wynn E.L."/>
            <person name="Hille M.M."/>
            <person name="Loy J.D."/>
            <person name="Schuller G."/>
            <person name="Kuhn K.L."/>
            <person name="Dickey A.M."/>
            <person name="Bono J.L."/>
            <person name="Clawson M.L."/>
        </authorList>
    </citation>
    <scope>NUCLEOTIDE SEQUENCE</scope>
    <source>
        <strain evidence="5">SAM102599</strain>
    </source>
</reference>
<dbReference type="PANTHER" id="PTHR12302">
    <property type="entry name" value="EBNA2 BINDING PROTEIN P100"/>
    <property type="match status" value="1"/>
</dbReference>
<dbReference type="InterPro" id="IPR016071">
    <property type="entry name" value="Staphylococal_nuclease_OB-fold"/>
</dbReference>
<dbReference type="SMART" id="SM00318">
    <property type="entry name" value="SNc"/>
    <property type="match status" value="1"/>
</dbReference>
<geneLocation type="plasmid" evidence="5 6">
    <name>unnamed1</name>
</geneLocation>
<dbReference type="SUPFAM" id="SSF50199">
    <property type="entry name" value="Staphylococcal nuclease"/>
    <property type="match status" value="1"/>
</dbReference>
<keyword evidence="6" id="KW-1185">Reference proteome</keyword>
<dbReference type="Gene3D" id="2.40.50.90">
    <property type="match status" value="1"/>
</dbReference>
<keyword evidence="1" id="KW-0540">Nuclease</keyword>
<evidence type="ECO:0000313" key="6">
    <source>
        <dbReference type="Proteomes" id="UP001163632"/>
    </source>
</evidence>
<gene>
    <name evidence="5" type="ORF">LP092_15090</name>
</gene>
<sequence length="168" mass="19318">MFKIILLLTPAIFFVSGCLDVDFKNTEKATNHQRTACYVVGISDGDTLTCLTQTQEKIRVRLHQIDAPEKSQDFGNVAKQALSNKVFNKNVELKIADIDRYGRTVAEIYLNNQNINKQMVTEGMAWAYREYLTDQDYARLESIAKENRVGLWSMSNPIYPSQFRKNQK</sequence>
<dbReference type="RefSeq" id="WP_264697395.1">
    <property type="nucleotide sequence ID" value="NZ_CP087831.1"/>
</dbReference>
<evidence type="ECO:0000256" key="2">
    <source>
        <dbReference type="ARBA" id="ARBA00022759"/>
    </source>
</evidence>
<evidence type="ECO:0000256" key="1">
    <source>
        <dbReference type="ARBA" id="ARBA00022722"/>
    </source>
</evidence>
<dbReference type="PROSITE" id="PS50830">
    <property type="entry name" value="TNASE_3"/>
    <property type="match status" value="1"/>
</dbReference>
<dbReference type="Proteomes" id="UP001163632">
    <property type="component" value="Plasmid unnamed1"/>
</dbReference>
<proteinExistence type="predicted"/>
<dbReference type="CDD" id="cd00175">
    <property type="entry name" value="SNc"/>
    <property type="match status" value="1"/>
</dbReference>